<proteinExistence type="predicted"/>
<protein>
    <submittedName>
        <fullName evidence="2">Uncharacterized protein</fullName>
    </submittedName>
</protein>
<keyword evidence="1" id="KW-0472">Membrane</keyword>
<dbReference type="EMBL" id="RJUF01000181">
    <property type="protein sequence ID" value="MCP9765304.1"/>
    <property type="molecule type" value="Genomic_DNA"/>
</dbReference>
<reference evidence="2 3" key="1">
    <citation type="submission" date="2018-11" db="EMBL/GenBank/DDBJ databases">
        <title>Novel bacteria species description.</title>
        <authorList>
            <person name="Han J.-H."/>
        </authorList>
    </citation>
    <scope>NUCLEOTIDE SEQUENCE [LARGE SCALE GENOMIC DNA]</scope>
    <source>
        <strain evidence="2 3">KCTC23259</strain>
    </source>
</reference>
<evidence type="ECO:0000256" key="1">
    <source>
        <dbReference type="SAM" id="Phobius"/>
    </source>
</evidence>
<organism evidence="2 3">
    <name type="scientific">Lacihabitans soyangensis</name>
    <dbReference type="NCBI Taxonomy" id="869394"/>
    <lineage>
        <taxon>Bacteria</taxon>
        <taxon>Pseudomonadati</taxon>
        <taxon>Bacteroidota</taxon>
        <taxon>Cytophagia</taxon>
        <taxon>Cytophagales</taxon>
        <taxon>Leadbetterellaceae</taxon>
        <taxon>Lacihabitans</taxon>
    </lineage>
</organism>
<feature type="transmembrane region" description="Helical" evidence="1">
    <location>
        <begin position="76"/>
        <end position="96"/>
    </location>
</feature>
<comment type="caution">
    <text evidence="2">The sequence shown here is derived from an EMBL/GenBank/DDBJ whole genome shotgun (WGS) entry which is preliminary data.</text>
</comment>
<feature type="transmembrane region" description="Helical" evidence="1">
    <location>
        <begin position="102"/>
        <end position="122"/>
    </location>
</feature>
<keyword evidence="3" id="KW-1185">Reference proteome</keyword>
<name>A0AAE3H4X7_9BACT</name>
<feature type="transmembrane region" description="Helical" evidence="1">
    <location>
        <begin position="7"/>
        <end position="25"/>
    </location>
</feature>
<dbReference type="Proteomes" id="UP001204144">
    <property type="component" value="Unassembled WGS sequence"/>
</dbReference>
<evidence type="ECO:0000313" key="2">
    <source>
        <dbReference type="EMBL" id="MCP9765304.1"/>
    </source>
</evidence>
<dbReference type="RefSeq" id="WP_255038995.1">
    <property type="nucleotide sequence ID" value="NZ_RJUF01000181.1"/>
</dbReference>
<keyword evidence="1" id="KW-1133">Transmembrane helix</keyword>
<feature type="transmembrane region" description="Helical" evidence="1">
    <location>
        <begin position="45"/>
        <end position="64"/>
    </location>
</feature>
<accession>A0AAE3H4X7</accession>
<gene>
    <name evidence="2" type="ORF">EGI31_20405</name>
</gene>
<keyword evidence="1" id="KW-0812">Transmembrane</keyword>
<dbReference type="AlphaFoldDB" id="A0AAE3H4X7"/>
<sequence length="130" mass="14228">MNTKNFFTLEVINCLVFGIALFFFPDFLGKEYLTNPEWINEGSKIVAKGYGSLLLALGIAFWLARNSGPSVARHALVVLGTFSNIFLIIIHSMAILGGVETAIAWGTVVMALILAIWGLMLIPKERDIAV</sequence>
<evidence type="ECO:0000313" key="3">
    <source>
        <dbReference type="Proteomes" id="UP001204144"/>
    </source>
</evidence>